<comment type="similarity">
    <text evidence="1">Belongs to the asteroid family.</text>
</comment>
<accession>A0ABR4P9U6</accession>
<evidence type="ECO:0000313" key="4">
    <source>
        <dbReference type="EMBL" id="KAL3420086.1"/>
    </source>
</evidence>
<gene>
    <name evidence="4" type="ORF">PVAG01_08585</name>
</gene>
<dbReference type="EMBL" id="JBFCZG010000007">
    <property type="protein sequence ID" value="KAL3420086.1"/>
    <property type="molecule type" value="Genomic_DNA"/>
</dbReference>
<name>A0ABR4P9U6_9HELO</name>
<feature type="domain" description="Asteroid" evidence="3">
    <location>
        <begin position="146"/>
        <end position="407"/>
    </location>
</feature>
<organism evidence="4 5">
    <name type="scientific">Phlyctema vagabunda</name>
    <dbReference type="NCBI Taxonomy" id="108571"/>
    <lineage>
        <taxon>Eukaryota</taxon>
        <taxon>Fungi</taxon>
        <taxon>Dikarya</taxon>
        <taxon>Ascomycota</taxon>
        <taxon>Pezizomycotina</taxon>
        <taxon>Leotiomycetes</taxon>
        <taxon>Helotiales</taxon>
        <taxon>Dermateaceae</taxon>
        <taxon>Phlyctema</taxon>
    </lineage>
</organism>
<sequence length="607" mass="68145">MGIPHLITYLRPYAVLEPLTARNIVIDGPGFCYHIYNICLNERSQARNPFEAAPSYAELGDTALEWLDALSESGAVVKKICFDGFLPPSKFDVRCDRLGVYTNKAIAYHQLHPGDVQYQTLAYPRRPRALFQSKPTVPNFTKLPAVPFLVPAVLEALLQSHKYAELTEVVPGEADLYCAKYLKEDGGIVLTGDSDLLVHDLGTKGAVAFFREIESRLDSNDQTLAAEVYHPTAILKRLSLTEPNGLQSLAFQIVMDQHASFPNVVKDAKSSKAIKKFSSEFQTFMGEYLPVKVVSHERLFTKFGTNLERTRAVLKALDPRISEFVLQFPYFAELTGKMPSKVTREAEEIHVFLPFLLDCPTRTNAWEPSTAVRQLAFSLVSIASDHRKTFTVFEHRKQQKGAKGKELQIPIYSDIPAACTAIIKLIDNLHEILPTLSETDAWTALAIYQEVEWASSYEKLSLCATLSSNGKLAIGSRTLSWDIVHFLAQLQGSYYSLRMLRQISSLVLAYMGPEVSPQYLQILNSKLKRLPELRLYPEMSQIKNVLQILQGGSYVKAAQDILGISEQNTVKSIDEKKKRKREQAEANSSSKSRARSNNPFDMLGDDW</sequence>
<dbReference type="InterPro" id="IPR026832">
    <property type="entry name" value="Asteroid"/>
</dbReference>
<feature type="compositionally biased region" description="Low complexity" evidence="2">
    <location>
        <begin position="586"/>
        <end position="598"/>
    </location>
</feature>
<dbReference type="InterPro" id="IPR039436">
    <property type="entry name" value="Asteroid_dom"/>
</dbReference>
<comment type="caution">
    <text evidence="4">The sequence shown here is derived from an EMBL/GenBank/DDBJ whole genome shotgun (WGS) entry which is preliminary data.</text>
</comment>
<keyword evidence="4" id="KW-0648">Protein biosynthesis</keyword>
<evidence type="ECO:0000313" key="5">
    <source>
        <dbReference type="Proteomes" id="UP001629113"/>
    </source>
</evidence>
<protein>
    <submittedName>
        <fullName evidence="4">DNA replication initiation factor cdc45</fullName>
    </submittedName>
</protein>
<evidence type="ECO:0000256" key="2">
    <source>
        <dbReference type="SAM" id="MobiDB-lite"/>
    </source>
</evidence>
<dbReference type="InterPro" id="IPR029060">
    <property type="entry name" value="PIN-like_dom_sf"/>
</dbReference>
<dbReference type="PANTHER" id="PTHR15665">
    <property type="entry name" value="ASTEROID PROTEIN"/>
    <property type="match status" value="1"/>
</dbReference>
<keyword evidence="4" id="KW-0396">Initiation factor</keyword>
<dbReference type="Proteomes" id="UP001629113">
    <property type="component" value="Unassembled WGS sequence"/>
</dbReference>
<evidence type="ECO:0000256" key="1">
    <source>
        <dbReference type="ARBA" id="ARBA00007398"/>
    </source>
</evidence>
<dbReference type="Gene3D" id="3.40.50.1010">
    <property type="entry name" value="5'-nuclease"/>
    <property type="match status" value="1"/>
</dbReference>
<evidence type="ECO:0000259" key="3">
    <source>
        <dbReference type="Pfam" id="PF12813"/>
    </source>
</evidence>
<feature type="region of interest" description="Disordered" evidence="2">
    <location>
        <begin position="573"/>
        <end position="607"/>
    </location>
</feature>
<keyword evidence="5" id="KW-1185">Reference proteome</keyword>
<dbReference type="GO" id="GO:0003743">
    <property type="term" value="F:translation initiation factor activity"/>
    <property type="evidence" value="ECO:0007669"/>
    <property type="project" value="UniProtKB-KW"/>
</dbReference>
<dbReference type="PANTHER" id="PTHR15665:SF1">
    <property type="entry name" value="PROTEIN ASTEROID HOMOLOG 1"/>
    <property type="match status" value="1"/>
</dbReference>
<dbReference type="SUPFAM" id="SSF88723">
    <property type="entry name" value="PIN domain-like"/>
    <property type="match status" value="1"/>
</dbReference>
<dbReference type="Pfam" id="PF12813">
    <property type="entry name" value="XPG_I_2"/>
    <property type="match status" value="1"/>
</dbReference>
<proteinExistence type="inferred from homology"/>
<reference evidence="4 5" key="1">
    <citation type="submission" date="2024-06" db="EMBL/GenBank/DDBJ databases">
        <title>Complete genome of Phlyctema vagabunda strain 19-DSS-EL-015.</title>
        <authorList>
            <person name="Fiorenzani C."/>
        </authorList>
    </citation>
    <scope>NUCLEOTIDE SEQUENCE [LARGE SCALE GENOMIC DNA]</scope>
    <source>
        <strain evidence="4 5">19-DSS-EL-015</strain>
    </source>
</reference>